<dbReference type="PANTHER" id="PTHR24223:SF356">
    <property type="entry name" value="ATP-BINDING CASSETTE TRANSPORTER ABC4"/>
    <property type="match status" value="1"/>
</dbReference>
<feature type="transmembrane region" description="Helical" evidence="10">
    <location>
        <begin position="1041"/>
        <end position="1064"/>
    </location>
</feature>
<dbReference type="InterPro" id="IPR036640">
    <property type="entry name" value="ABC1_TM_sf"/>
</dbReference>
<dbReference type="InterPro" id="IPR050173">
    <property type="entry name" value="ABC_transporter_C-like"/>
</dbReference>
<dbReference type="CDD" id="cd03250">
    <property type="entry name" value="ABCC_MRP_domain1"/>
    <property type="match status" value="1"/>
</dbReference>
<dbReference type="CDD" id="cd03244">
    <property type="entry name" value="ABCC_MRP_domain2"/>
    <property type="match status" value="1"/>
</dbReference>
<feature type="region of interest" description="Disordered" evidence="9">
    <location>
        <begin position="375"/>
        <end position="466"/>
    </location>
</feature>
<proteinExistence type="predicted"/>
<dbReference type="FunFam" id="3.40.50.300:FF:000163">
    <property type="entry name" value="Multidrug resistance-associated protein member 4"/>
    <property type="match status" value="1"/>
</dbReference>
<feature type="transmembrane region" description="Helical" evidence="10">
    <location>
        <begin position="161"/>
        <end position="178"/>
    </location>
</feature>
<evidence type="ECO:0000256" key="8">
    <source>
        <dbReference type="ARBA" id="ARBA00023136"/>
    </source>
</evidence>
<dbReference type="SUPFAM" id="SSF90123">
    <property type="entry name" value="ABC transporter transmembrane region"/>
    <property type="match status" value="2"/>
</dbReference>
<evidence type="ECO:0000313" key="13">
    <source>
        <dbReference type="EMBL" id="KAG5165125.1"/>
    </source>
</evidence>
<gene>
    <name evidence="13" type="ORF">JR316_009821</name>
</gene>
<feature type="transmembrane region" description="Helical" evidence="10">
    <location>
        <begin position="323"/>
        <end position="340"/>
    </location>
</feature>
<dbReference type="GO" id="GO:0005524">
    <property type="term" value="F:ATP binding"/>
    <property type="evidence" value="ECO:0007669"/>
    <property type="project" value="UniProtKB-KW"/>
</dbReference>
<dbReference type="InterPro" id="IPR011527">
    <property type="entry name" value="ABC1_TM_dom"/>
</dbReference>
<dbReference type="SMART" id="SM00382">
    <property type="entry name" value="AAA"/>
    <property type="match status" value="2"/>
</dbReference>
<evidence type="ECO:0008006" key="14">
    <source>
        <dbReference type="Google" id="ProtNLM"/>
    </source>
</evidence>
<feature type="transmembrane region" description="Helical" evidence="10">
    <location>
        <begin position="1142"/>
        <end position="1161"/>
    </location>
</feature>
<evidence type="ECO:0000259" key="12">
    <source>
        <dbReference type="PROSITE" id="PS50929"/>
    </source>
</evidence>
<dbReference type="Gene3D" id="3.40.50.300">
    <property type="entry name" value="P-loop containing nucleotide triphosphate hydrolases"/>
    <property type="match status" value="2"/>
</dbReference>
<evidence type="ECO:0000256" key="10">
    <source>
        <dbReference type="SAM" id="Phobius"/>
    </source>
</evidence>
<dbReference type="GO" id="GO:0140359">
    <property type="term" value="F:ABC-type transporter activity"/>
    <property type="evidence" value="ECO:0007669"/>
    <property type="project" value="InterPro"/>
</dbReference>
<keyword evidence="6" id="KW-0067">ATP-binding</keyword>
<dbReference type="InterPro" id="IPR003593">
    <property type="entry name" value="AAA+_ATPase"/>
</dbReference>
<dbReference type="GO" id="GO:0016020">
    <property type="term" value="C:membrane"/>
    <property type="evidence" value="ECO:0007669"/>
    <property type="project" value="UniProtKB-SubCell"/>
</dbReference>
<keyword evidence="8 10" id="KW-0472">Membrane</keyword>
<dbReference type="PROSITE" id="PS50929">
    <property type="entry name" value="ABC_TM1F"/>
    <property type="match status" value="2"/>
</dbReference>
<dbReference type="OrthoDB" id="6500128at2759"/>
<dbReference type="Pfam" id="PF00005">
    <property type="entry name" value="ABC_tran"/>
    <property type="match status" value="2"/>
</dbReference>
<keyword evidence="2" id="KW-0813">Transport</keyword>
<feature type="domain" description="ABC transmembrane type-1" evidence="12">
    <location>
        <begin position="1002"/>
        <end position="1281"/>
    </location>
</feature>
<evidence type="ECO:0000256" key="4">
    <source>
        <dbReference type="ARBA" id="ARBA00022737"/>
    </source>
</evidence>
<feature type="transmembrane region" description="Helical" evidence="10">
    <location>
        <begin position="1253"/>
        <end position="1274"/>
    </location>
</feature>
<sequence length="1568" mass="172970">MTSIFVNQAGDGVGGTQLQFYEAGDAFWKDPRYIPLLLSGIFSFSQLTHAVCSRFKYGRRPNEAAASTEERRGFLARWRWHIHLHGGYVIYAYMVARLVGSVALLYIFFTTAIADCEKAAGNNGWTFFPLCVQTALTIAHAYATLLAVTTFSLNFRPLAPARFHVTILCSILAIYAYRDIWPLANYGSVPKDQAEGNILWVKIALLVVTGVIIPLFIPHPYVPVDPKNPSPVPNPEQTASWISALTYTYADPIIILANKVAHLRHDQLPPLSDYDFAQYLSESAAKVCIVFHGLMSFVAPIGINKTLNYLENRQFGTDSSVKPWVWVLFMFVGPVAQSGFEHWNLYIQTQARVRLQAVLTQLFFEHSLRIRMKAETSNDGVESTPTPSEAGDNRSVVGGESIASVEETGPNQSREDAESQITQASTAVGTTEASASTVQDNTPESSGQAKPQADEGPPVKKSSGDAENLIGKINNLVTSDLENMVEGCDFPSFIILVPLQITFAIIFLYNILGWSAIAGLFTTIALSPIAGYFGKIVQDVQVTKMKLTDARVQTISEAVGVLRMIKLFGWEGKMTNRLDAKREEELSWLWKLKQLRLVNELSSMLAPMLSMMVTYASYTVVMKEGLTASKIFSSMAVFSILQEQLHRISWQYSLLIEAKVSLDRANSFLQNSELLDRYAKQHDPSSSFLLPEEEADDERATEIGFKNATFSWSDEENDGSLTPSSRKYRLHVEGELLFKRNCINLIIGPTGSGKTSMLMALLGEMHFLPSQADSWYNLPRAGGIAYAAQESWVQNATIRENIVFGSPFDEERYAQVIKQCALEHDLTLFDAGDNTEVGERGLTLSGGQKARVTLARAIYSSAEIILLDDVLAALDVHTSAWIIDNCFRGDLVKGRTILLVTHNVALAGPVAEYIITMGLDGSIVTRHNEVTPLTKVEEVLAENIDDAAEISQEEHADKAAPTAAKDGKLVMAEEIVQGHITWKSIKLLLSGLAGNRPIVFCLLWIGGLIASESISMFSPWFLGLWGSQYERHAPSDVNLLYYLSIFATVLLLRLTIYAAVNFYYQWRSVKASKVIHAKIVDSVFSSTLRWLDETPTARIIARCTQDIRTVDGPISQSLMWVVQQFIGMFISLGSIVLFTPVFLLPGVVVAISGIVVGNLYLKAQLSLKREMSNARSPLLAHFSAAIHGLVSIRAYGAQRAFAHESYKRINHYSRTARTSWTINRWVGFRIDTLGALFTSALALYLVYASSTNAANTGFSLNMAVRFCLYIFWLIRIFNELEVESNSLERIQGYIDIEHEPKPTPSGLPPAAWPMSGDVRVENLSARYSQTGPKVLHNLSFHISSVGRTGSGKSSLTLALLRCILTEGTVFYDGIATNTLNLDALRSNITIIPQTPELLSGTLRQNLDPFDQNDDATLNDALRASGLFSLQEEAGEASLTLDSKIAGGGNNLSVGQRQIIALARAMVRGSKLLILDEATSAIDYKTDAVIQSTLRSKLGADVTVITVAHRLQTIMDADKIMVLDNGKIAEFDSPRILLERPQGILRALVDGSGDQAILHELAGYKERET</sequence>
<evidence type="ECO:0000256" key="6">
    <source>
        <dbReference type="ARBA" id="ARBA00022840"/>
    </source>
</evidence>
<feature type="transmembrane region" description="Helical" evidence="10">
    <location>
        <begin position="998"/>
        <end position="1021"/>
    </location>
</feature>
<feature type="transmembrane region" description="Helical" evidence="10">
    <location>
        <begin position="1226"/>
        <end position="1247"/>
    </location>
</feature>
<dbReference type="PANTHER" id="PTHR24223">
    <property type="entry name" value="ATP-BINDING CASSETTE SUB-FAMILY C"/>
    <property type="match status" value="1"/>
</dbReference>
<comment type="subcellular location">
    <subcellularLocation>
        <location evidence="1">Membrane</location>
        <topology evidence="1">Multi-pass membrane protein</topology>
    </subcellularLocation>
</comment>
<feature type="transmembrane region" description="Helical" evidence="10">
    <location>
        <begin position="198"/>
        <end position="217"/>
    </location>
</feature>
<dbReference type="SUPFAM" id="SSF52540">
    <property type="entry name" value="P-loop containing nucleoside triphosphate hydrolases"/>
    <property type="match status" value="2"/>
</dbReference>
<dbReference type="PROSITE" id="PS50893">
    <property type="entry name" value="ABC_TRANSPORTER_2"/>
    <property type="match status" value="2"/>
</dbReference>
<dbReference type="Pfam" id="PF00664">
    <property type="entry name" value="ABC_membrane"/>
    <property type="match status" value="2"/>
</dbReference>
<evidence type="ECO:0000256" key="5">
    <source>
        <dbReference type="ARBA" id="ARBA00022741"/>
    </source>
</evidence>
<dbReference type="GO" id="GO:0016887">
    <property type="term" value="F:ATP hydrolysis activity"/>
    <property type="evidence" value="ECO:0007669"/>
    <property type="project" value="InterPro"/>
</dbReference>
<dbReference type="InterPro" id="IPR003439">
    <property type="entry name" value="ABC_transporter-like_ATP-bd"/>
</dbReference>
<feature type="domain" description="ABC transporter" evidence="11">
    <location>
        <begin position="1318"/>
        <end position="1549"/>
    </location>
</feature>
<name>A0A8H8CHE9_PSICU</name>
<feature type="compositionally biased region" description="Polar residues" evidence="9">
    <location>
        <begin position="419"/>
        <end position="449"/>
    </location>
</feature>
<feature type="domain" description="ABC transporter" evidence="11">
    <location>
        <begin position="703"/>
        <end position="952"/>
    </location>
</feature>
<keyword evidence="3 10" id="KW-0812">Transmembrane</keyword>
<organism evidence="13">
    <name type="scientific">Psilocybe cubensis</name>
    <name type="common">Psychedelic mushroom</name>
    <name type="synonym">Stropharia cubensis</name>
    <dbReference type="NCBI Taxonomy" id="181762"/>
    <lineage>
        <taxon>Eukaryota</taxon>
        <taxon>Fungi</taxon>
        <taxon>Dikarya</taxon>
        <taxon>Basidiomycota</taxon>
        <taxon>Agaricomycotina</taxon>
        <taxon>Agaricomycetes</taxon>
        <taxon>Agaricomycetidae</taxon>
        <taxon>Agaricales</taxon>
        <taxon>Agaricineae</taxon>
        <taxon>Strophariaceae</taxon>
        <taxon>Psilocybe</taxon>
    </lineage>
</organism>
<feature type="transmembrane region" description="Helical" evidence="10">
    <location>
        <begin position="126"/>
        <end position="149"/>
    </location>
</feature>
<keyword evidence="4" id="KW-0677">Repeat</keyword>
<evidence type="ECO:0000256" key="7">
    <source>
        <dbReference type="ARBA" id="ARBA00022989"/>
    </source>
</evidence>
<keyword evidence="7 10" id="KW-1133">Transmembrane helix</keyword>
<protein>
    <recommendedName>
        <fullName evidence="14">P-loop containing nucleoside triphosphate hydrolase protein</fullName>
    </recommendedName>
</protein>
<evidence type="ECO:0000259" key="11">
    <source>
        <dbReference type="PROSITE" id="PS50893"/>
    </source>
</evidence>
<dbReference type="InterPro" id="IPR017871">
    <property type="entry name" value="ABC_transporter-like_CS"/>
</dbReference>
<keyword evidence="5" id="KW-0547">Nucleotide-binding</keyword>
<dbReference type="CDD" id="cd18604">
    <property type="entry name" value="ABC_6TM_VMR1_D2_like"/>
    <property type="match status" value="1"/>
</dbReference>
<dbReference type="InterPro" id="IPR027417">
    <property type="entry name" value="P-loop_NTPase"/>
</dbReference>
<dbReference type="Gene3D" id="1.20.1560.10">
    <property type="entry name" value="ABC transporter type 1, transmembrane domain"/>
    <property type="match status" value="2"/>
</dbReference>
<feature type="domain" description="ABC transmembrane type-1" evidence="12">
    <location>
        <begin position="287"/>
        <end position="657"/>
    </location>
</feature>
<comment type="caution">
    <text evidence="13">The sequence shown here is derived from an EMBL/GenBank/DDBJ whole genome shotgun (WGS) entry which is preliminary data.</text>
</comment>
<feature type="transmembrane region" description="Helical" evidence="10">
    <location>
        <begin position="284"/>
        <end position="303"/>
    </location>
</feature>
<feature type="compositionally biased region" description="Polar residues" evidence="9">
    <location>
        <begin position="377"/>
        <end position="387"/>
    </location>
</feature>
<accession>A0A8H8CHE9</accession>
<evidence type="ECO:0000256" key="1">
    <source>
        <dbReference type="ARBA" id="ARBA00004141"/>
    </source>
</evidence>
<feature type="transmembrane region" description="Helical" evidence="10">
    <location>
        <begin position="88"/>
        <end position="114"/>
    </location>
</feature>
<dbReference type="EMBL" id="JAFIQS010000010">
    <property type="protein sequence ID" value="KAG5165125.1"/>
    <property type="molecule type" value="Genomic_DNA"/>
</dbReference>
<dbReference type="FunFam" id="1.20.1560.10:FF:000013">
    <property type="entry name" value="ABC transporter C family member 2"/>
    <property type="match status" value="1"/>
</dbReference>
<evidence type="ECO:0000256" key="3">
    <source>
        <dbReference type="ARBA" id="ARBA00022692"/>
    </source>
</evidence>
<dbReference type="PROSITE" id="PS00211">
    <property type="entry name" value="ABC_TRANSPORTER_1"/>
    <property type="match status" value="1"/>
</dbReference>
<reference evidence="13" key="1">
    <citation type="submission" date="2021-02" db="EMBL/GenBank/DDBJ databases">
        <title>Psilocybe cubensis genome.</title>
        <authorList>
            <person name="Mckernan K.J."/>
            <person name="Crawford S."/>
            <person name="Trippe A."/>
            <person name="Kane L.T."/>
            <person name="Mclaughlin S."/>
        </authorList>
    </citation>
    <scope>NUCLEOTIDE SEQUENCE [LARGE SCALE GENOMIC DNA]</scope>
    <source>
        <strain evidence="13">MGC-MH-2018</strain>
    </source>
</reference>
<dbReference type="CDD" id="cd18596">
    <property type="entry name" value="ABC_6TM_VMR1_D1_like"/>
    <property type="match status" value="1"/>
</dbReference>
<evidence type="ECO:0000256" key="2">
    <source>
        <dbReference type="ARBA" id="ARBA00022448"/>
    </source>
</evidence>
<evidence type="ECO:0000256" key="9">
    <source>
        <dbReference type="SAM" id="MobiDB-lite"/>
    </source>
</evidence>